<dbReference type="SUPFAM" id="SSF81301">
    <property type="entry name" value="Nucleotidyltransferase"/>
    <property type="match status" value="1"/>
</dbReference>
<dbReference type="GO" id="GO:0050265">
    <property type="term" value="F:RNA uridylyltransferase activity"/>
    <property type="evidence" value="ECO:0000314"/>
    <property type="project" value="WormBase"/>
</dbReference>
<dbReference type="WormBase" id="K10D2.3">
    <property type="protein sequence ID" value="CE02015"/>
    <property type="gene ID" value="WBGene00019629"/>
    <property type="gene designation" value="cid-1"/>
</dbReference>
<dbReference type="GeneID" id="175707"/>
<sequence length="1425" mass="162643">MTDEQRSGSRRRGGALGGGRGGNSQNSGRKRSSNSPADSASSSQKTSRNPSQNRPPMNIVPQKVTILKRNQDSQPTSPINRNAPPGPLVAAVQPLMAVELGDSGASLKGWNSNPTTPEKTTINVAGRQAEANKKQTQEYYFSKNAGSAVSAQTFQETVQYPMSSFPLEKNVPIQIDNNFTLLITPTTSKCNGLFIKVKLQHGDDNITTGALLKLDADEKTIRKSCRETIENLLKAKSSSDRFPFSKCSEGFLTSCLIKKLVDRLEAFPEAIYYCEKCDYHINTIGHAKAHLESSTHFDDVKRQEQREHLLKIIPPPTEAHLESVEKVLEGTLKSYQQVRQNGIEIGETIIYYLSTTVFPSIGLQDVILRPFGSVTYDVTLPDSDYNVAYTMSIPEGTPIFALLEQVRKKIADDGHPADHSMEMGTPSTIIFTFKGVRVKLCWMSCFNHRIQLHFSELMKTYVNLREEVAQFLQLIRLWATKAGLDSKNKPRIGLPRYGFDIMAIHFLQQIGCLPVLHELFEAGPETEKIEEMSAEKTAKLQSEEAGQRRMRLMSRYEKNTEKIGTKFDLKKSWNLAELFIGFFRYYVERHRDVVIQITQLIPMSRDVSRWNKKILHVVDPFRGDNVLSIPKVSTWQPFFFNCLLTSFVSFSIPRTKNGPLIEVSFVHNKTIKPGKKFKDTPKKATVEAPIPLTQIMEEHYQEPVYEIVNDKDHLKYMKELKERLMIDGILVNERKPIDYHTDDHRECVYGRNSLLRFKRVLKPGLNGKMAASMDGLSFVTKKGKKFINRWKKANVIILSEDSSEIDEKTKAADSNVSEIAEKLEETLKISSQKNIDVAVTSMPVSTEIKPEPITKLSNEAPVKIKNVAQPQCDLIEAPQESLMNESMMESSFDETESPMKTPIVQKPVKQNATFGKSTISTVIPDKQFCSEEFFIKLNSNLKDIVSKSKSLKPSDFHYEFSTDLFCGDFEMEMKCTHCDGSHCVENCPMMEIPPIKKYQARTPEDLKDIDDMIDKYYHENILDERRLKMLDHKIDELQSFLRKNYREDVTLTTFGSVMTGLSVNCSDIDICLRFGDGDVPPKDLTAKEVIQKTESVLRKCHLVKRVQAIVTAKVPIVKFQVKLSNGAIIDVDISYYNILAIYNTALLKEYSLWTPDKRFAKLALFVKTWAKNCEIGDASRGSLSSYCHVIMLISYLQNCDPPVLPRLQEDFRSDNRERRLVDNWDTSFAQVETSLLQRWPKNKESCAQLLIGYFDYYSRFDFRNFVVQCRREMILSKMEKEWPRPLCVEDPFDLSHNLSSGVNKKMFVFIMKVFINSRAVFMSEKPPMNRDHTFLSSYQHQLLRKCNQGSAPTDRQCHQCHRIGHFVESCPQRALAKEARKRFGSNSTNSSYRSNDSGRGFKNGEEGGDRLTYHKRTYYHRSYNK</sequence>
<dbReference type="HOGENOM" id="CLU_004940_0_0_1"/>
<dbReference type="InterPro" id="IPR054708">
    <property type="entry name" value="MTPAP-like_central"/>
</dbReference>
<evidence type="ECO:0000256" key="4">
    <source>
        <dbReference type="ARBA" id="ARBA00022723"/>
    </source>
</evidence>
<evidence type="ECO:0000256" key="3">
    <source>
        <dbReference type="ARBA" id="ARBA00022679"/>
    </source>
</evidence>
<comment type="cofactor">
    <cofactor evidence="2">
        <name>Mg(2+)</name>
        <dbReference type="ChEBI" id="CHEBI:18420"/>
    </cofactor>
</comment>
<dbReference type="PaxDb" id="6239-K10D2.3"/>
<dbReference type="GO" id="GO:0003676">
    <property type="term" value="F:nucleic acid binding"/>
    <property type="evidence" value="ECO:0007669"/>
    <property type="project" value="InterPro"/>
</dbReference>
<dbReference type="GO" id="GO:0000794">
    <property type="term" value="C:condensed nuclear chromosome"/>
    <property type="evidence" value="ECO:0000314"/>
    <property type="project" value="WormBase"/>
</dbReference>
<dbReference type="GO" id="GO:0005737">
    <property type="term" value="C:cytoplasm"/>
    <property type="evidence" value="ECO:0000314"/>
    <property type="project" value="WormBase"/>
</dbReference>
<dbReference type="GO" id="GO:0008270">
    <property type="term" value="F:zinc ion binding"/>
    <property type="evidence" value="ECO:0007669"/>
    <property type="project" value="InterPro"/>
</dbReference>
<dbReference type="IntAct" id="Q09409">
    <property type="interactions" value="1"/>
</dbReference>
<protein>
    <submittedName>
        <fullName evidence="8">4Fe-4S ferredoxin-type domain-containing protein</fullName>
    </submittedName>
</protein>
<evidence type="ECO:0000256" key="1">
    <source>
        <dbReference type="ARBA" id="ARBA00001936"/>
    </source>
</evidence>
<keyword evidence="11" id="KW-1267">Proteomics identification</keyword>
<accession>Q09409</accession>
<dbReference type="InterPro" id="IPR017896">
    <property type="entry name" value="4Fe4S_Fe-S-bd"/>
</dbReference>
<keyword evidence="3" id="KW-0808">Transferase</keyword>
<dbReference type="InterPro" id="IPR036875">
    <property type="entry name" value="Znf_CCHC_sf"/>
</dbReference>
<dbReference type="UCSC" id="K10D2.3">
    <property type="organism name" value="c. elegans"/>
</dbReference>
<evidence type="ECO:0000313" key="9">
    <source>
        <dbReference type="Proteomes" id="UP000001940"/>
    </source>
</evidence>
<dbReference type="CDD" id="cd05402">
    <property type="entry name" value="NT_PAP_TUTase"/>
    <property type="match status" value="1"/>
</dbReference>
<dbReference type="PROSITE" id="PS00028">
    <property type="entry name" value="ZINC_FINGER_C2H2_1"/>
    <property type="match status" value="1"/>
</dbReference>
<feature type="compositionally biased region" description="Basic residues" evidence="6">
    <location>
        <begin position="1413"/>
        <end position="1425"/>
    </location>
</feature>
<dbReference type="KEGG" id="cel:CELE_K10D2.3"/>
<dbReference type="CTD" id="175707"/>
<dbReference type="PIR" id="C88451">
    <property type="entry name" value="C88451"/>
</dbReference>
<feature type="domain" description="4Fe-4S ferredoxin-type" evidence="7">
    <location>
        <begin position="967"/>
        <end position="998"/>
    </location>
</feature>
<evidence type="ECO:0000313" key="10">
    <source>
        <dbReference type="WormBase" id="K10D2.3"/>
    </source>
</evidence>
<evidence type="ECO:0000256" key="5">
    <source>
        <dbReference type="ARBA" id="ARBA00022842"/>
    </source>
</evidence>
<evidence type="ECO:0000313" key="8">
    <source>
        <dbReference type="EMBL" id="CCD72858.1"/>
    </source>
</evidence>
<dbReference type="AlphaFoldDB" id="Q09409"/>
<dbReference type="OMA" id="EIKCIME"/>
<dbReference type="Gene3D" id="3.30.460.10">
    <property type="entry name" value="Beta Polymerase, domain 2"/>
    <property type="match status" value="1"/>
</dbReference>
<keyword evidence="9" id="KW-1185">Reference proteome</keyword>
<dbReference type="SUPFAM" id="SSF81631">
    <property type="entry name" value="PAP/OAS1 substrate-binding domain"/>
    <property type="match status" value="2"/>
</dbReference>
<dbReference type="GO" id="GO:1990817">
    <property type="term" value="F:poly(A) RNA polymerase activity"/>
    <property type="evidence" value="ECO:0007669"/>
    <property type="project" value="UniProtKB-ARBA"/>
</dbReference>
<dbReference type="GO" id="GO:0043186">
    <property type="term" value="C:P granule"/>
    <property type="evidence" value="ECO:0000314"/>
    <property type="project" value="WormBase"/>
</dbReference>
<proteinExistence type="evidence at protein level"/>
<dbReference type="Pfam" id="PF03828">
    <property type="entry name" value="PAP_assoc"/>
    <property type="match status" value="1"/>
</dbReference>
<dbReference type="FunCoup" id="Q09409">
    <property type="interactions" value="1700"/>
</dbReference>
<dbReference type="GO" id="GO:0048471">
    <property type="term" value="C:perinuclear region of cytoplasm"/>
    <property type="evidence" value="ECO:0000314"/>
    <property type="project" value="WormBase"/>
</dbReference>
<dbReference type="InterPro" id="IPR013087">
    <property type="entry name" value="Znf_C2H2_type"/>
</dbReference>
<dbReference type="eggNOG" id="KOG2277">
    <property type="taxonomic scope" value="Eukaryota"/>
</dbReference>
<dbReference type="RefSeq" id="NP_498099.1">
    <property type="nucleotide sequence ID" value="NM_065698.6"/>
</dbReference>
<feature type="compositionally biased region" description="Polar residues" evidence="6">
    <location>
        <begin position="1384"/>
        <end position="1397"/>
    </location>
</feature>
<dbReference type="SUPFAM" id="SSF57756">
    <property type="entry name" value="Retrovirus zinc finger-like domains"/>
    <property type="match status" value="1"/>
</dbReference>
<dbReference type="PANTHER" id="PTHR12271">
    <property type="entry name" value="POLY A POLYMERASE CID PAP -RELATED"/>
    <property type="match status" value="1"/>
</dbReference>
<keyword evidence="5" id="KW-0460">Magnesium</keyword>
<dbReference type="PhylomeDB" id="Q09409"/>
<dbReference type="PeptideAtlas" id="Q09409"/>
<dbReference type="Gene3D" id="1.10.1410.10">
    <property type="match status" value="2"/>
</dbReference>
<evidence type="ECO:0007829" key="11">
    <source>
        <dbReference type="PeptideAtlas" id="Q09409"/>
    </source>
</evidence>
<gene>
    <name evidence="8 10" type="primary">cid-1</name>
    <name evidence="8" type="ORF">CELE_K10D2.3</name>
    <name evidence="10" type="ORF">K10D2.3</name>
</gene>
<dbReference type="Bgee" id="WBGene00019629">
    <property type="expression patterns" value="Expressed in germ line (C elegans) and 4 other cell types or tissues"/>
</dbReference>
<dbReference type="InterPro" id="IPR043519">
    <property type="entry name" value="NT_sf"/>
</dbReference>
<dbReference type="InParanoid" id="Q09409"/>
<feature type="region of interest" description="Disordered" evidence="6">
    <location>
        <begin position="1"/>
        <end position="59"/>
    </location>
</feature>
<dbReference type="SMR" id="Q09409"/>
<evidence type="ECO:0000256" key="2">
    <source>
        <dbReference type="ARBA" id="ARBA00001946"/>
    </source>
</evidence>
<name>Q09409_CAEEL</name>
<dbReference type="EMBL" id="BX284603">
    <property type="protein sequence ID" value="CCD72858.1"/>
    <property type="molecule type" value="Genomic_DNA"/>
</dbReference>
<dbReference type="STRING" id="6239.K10D2.3.1"/>
<comment type="cofactor">
    <cofactor evidence="1">
        <name>Mn(2+)</name>
        <dbReference type="ChEBI" id="CHEBI:29035"/>
    </cofactor>
</comment>
<dbReference type="PANTHER" id="PTHR12271:SF66">
    <property type="entry name" value="TERMINAL URIDYLYLTRANSFERASE TAILOR"/>
    <property type="match status" value="1"/>
</dbReference>
<evidence type="ECO:0000256" key="6">
    <source>
        <dbReference type="SAM" id="MobiDB-lite"/>
    </source>
</evidence>
<dbReference type="InterPro" id="IPR002058">
    <property type="entry name" value="PAP_assoc"/>
</dbReference>
<dbReference type="Proteomes" id="UP000001940">
    <property type="component" value="Chromosome III"/>
</dbReference>
<reference evidence="8 9" key="1">
    <citation type="journal article" date="1998" name="Science">
        <title>Genome sequence of the nematode C. elegans: a platform for investigating biology.</title>
        <authorList>
            <consortium name="The C. elegans sequencing consortium"/>
            <person name="Sulson J.E."/>
            <person name="Waterston R."/>
        </authorList>
    </citation>
    <scope>NUCLEOTIDE SEQUENCE [LARGE SCALE GENOMIC DNA]</scope>
    <source>
        <strain evidence="8 9">Bristol N2</strain>
    </source>
</reference>
<feature type="region of interest" description="Disordered" evidence="6">
    <location>
        <begin position="1380"/>
        <end position="1425"/>
    </location>
</feature>
<dbReference type="GO" id="GO:0031123">
    <property type="term" value="P:RNA 3'-end processing"/>
    <property type="evidence" value="ECO:0000318"/>
    <property type="project" value="GO_Central"/>
</dbReference>
<organism evidence="8 9">
    <name type="scientific">Caenorhabditis elegans</name>
    <dbReference type="NCBI Taxonomy" id="6239"/>
    <lineage>
        <taxon>Eukaryota</taxon>
        <taxon>Metazoa</taxon>
        <taxon>Ecdysozoa</taxon>
        <taxon>Nematoda</taxon>
        <taxon>Chromadorea</taxon>
        <taxon>Rhabditida</taxon>
        <taxon>Rhabditina</taxon>
        <taxon>Rhabditomorpha</taxon>
        <taxon>Rhabditoidea</taxon>
        <taxon>Rhabditidae</taxon>
        <taxon>Peloderinae</taxon>
        <taxon>Caenorhabditis</taxon>
    </lineage>
</organism>
<dbReference type="Pfam" id="PF22600">
    <property type="entry name" value="MTPAP-like_central"/>
    <property type="match status" value="1"/>
</dbReference>
<keyword evidence="4" id="KW-0479">Metal-binding</keyword>
<feature type="compositionally biased region" description="Basic and acidic residues" evidence="6">
    <location>
        <begin position="1402"/>
        <end position="1412"/>
    </location>
</feature>
<feature type="compositionally biased region" description="Low complexity" evidence="6">
    <location>
        <begin position="23"/>
        <end position="47"/>
    </location>
</feature>
<dbReference type="OrthoDB" id="407432at2759"/>
<dbReference type="AGR" id="WB:WBGene00019629"/>
<dbReference type="PROSITE" id="PS51379">
    <property type="entry name" value="4FE4S_FER_2"/>
    <property type="match status" value="1"/>
</dbReference>
<evidence type="ECO:0000259" key="7">
    <source>
        <dbReference type="PROSITE" id="PS51379"/>
    </source>
</evidence>